<reference evidence="2" key="1">
    <citation type="journal article" date="2015" name="Genome Announc.">
        <title>Complete Genome Sequence of Yersinia ruckeri Strain CSF007-82, Etiologic Agent of Red Mouth Disease in Salmonid Fish.</title>
        <authorList>
            <person name="Nelson M.C."/>
            <person name="LaPatra S.E."/>
            <person name="Welch T.J."/>
            <person name="Graf J."/>
        </authorList>
    </citation>
    <scope>NUCLEOTIDE SEQUENCE</scope>
    <source>
        <strain evidence="2">CSF007-82</strain>
    </source>
</reference>
<reference evidence="3 4" key="2">
    <citation type="submission" date="2018-06" db="EMBL/GenBank/DDBJ databases">
        <authorList>
            <consortium name="Pathogen Informatics"/>
            <person name="Doyle S."/>
        </authorList>
    </citation>
    <scope>NUCLEOTIDE SEQUENCE [LARGE SCALE GENOMIC DNA]</scope>
    <source>
        <strain evidence="3 4">NCTC10476</strain>
    </source>
</reference>
<protein>
    <submittedName>
        <fullName evidence="3">Suppressor of fused protein (SUFU)</fullName>
    </submittedName>
</protein>
<dbReference type="EMBL" id="LN681231">
    <property type="protein sequence ID" value="CEK26994.1"/>
    <property type="molecule type" value="Genomic_DNA"/>
</dbReference>
<proteinExistence type="predicted"/>
<dbReference type="PATRIC" id="fig|29486.45.peg.3321"/>
<dbReference type="Proteomes" id="UP000255169">
    <property type="component" value="Unassembled WGS sequence"/>
</dbReference>
<dbReference type="STRING" id="29486.UGYR_15835"/>
<dbReference type="OrthoDB" id="333049at2"/>
<dbReference type="KEGG" id="yrb:UGYR_15835"/>
<dbReference type="InterPro" id="IPR020941">
    <property type="entry name" value="SUFU-like_domain"/>
</dbReference>
<evidence type="ECO:0000313" key="3">
    <source>
        <dbReference type="EMBL" id="SUP99648.1"/>
    </source>
</evidence>
<evidence type="ECO:0000259" key="1">
    <source>
        <dbReference type="Pfam" id="PF05076"/>
    </source>
</evidence>
<keyword evidence="4" id="KW-1185">Reference proteome</keyword>
<gene>
    <name evidence="2" type="ORF">CSF007_6185</name>
    <name evidence="3" type="ORF">NCTC10476_00884</name>
</gene>
<name>A0A0A8VG85_YERRU</name>
<dbReference type="EMBL" id="UHJG01000001">
    <property type="protein sequence ID" value="SUP99648.1"/>
    <property type="molecule type" value="Genomic_DNA"/>
</dbReference>
<organism evidence="2">
    <name type="scientific">Yersinia ruckeri</name>
    <dbReference type="NCBI Taxonomy" id="29486"/>
    <lineage>
        <taxon>Bacteria</taxon>
        <taxon>Pseudomonadati</taxon>
        <taxon>Pseudomonadota</taxon>
        <taxon>Gammaproteobacteria</taxon>
        <taxon>Enterobacterales</taxon>
        <taxon>Yersiniaceae</taxon>
        <taxon>Yersinia</taxon>
    </lineage>
</organism>
<accession>A0A0A8VG85</accession>
<evidence type="ECO:0000313" key="4">
    <source>
        <dbReference type="Proteomes" id="UP000255169"/>
    </source>
</evidence>
<feature type="domain" description="Suppressor of fused-like" evidence="1">
    <location>
        <begin position="204"/>
        <end position="362"/>
    </location>
</feature>
<evidence type="ECO:0000313" key="2">
    <source>
        <dbReference type="EMBL" id="CEK26994.1"/>
    </source>
</evidence>
<dbReference type="RefSeq" id="WP_004717065.1">
    <property type="nucleotide sequence ID" value="NZ_CABIHT010000053.1"/>
</dbReference>
<dbReference type="AlphaFoldDB" id="A0A0A8VG85"/>
<dbReference type="GeneID" id="66878965"/>
<dbReference type="Pfam" id="PF05076">
    <property type="entry name" value="SUFU"/>
    <property type="match status" value="1"/>
</dbReference>
<sequence length="367" mass="41326">MKESEMLAEVSNENQTLMAVVQQDQRVVYFYIYPLESTEDRFPVRACWVRNLTAAPPSDDSAAVAQGVAPCLAAEYCRNIAGEAALDAQFINIVWSESDDGAALWYQGQLLAVIPGWSLYIDHSVCYSAGCIKENPLTLPLGSASTNTQYALAERTRLFWRAWQQEEGNPWPAIQTEYVRRYEQHFGPSLKYYAIDQGTWPPMAISQHEKDGIYYFLTLGVSIRPQPWVDILFNDDAGQYRRIEMALAVDSHYVNEDNAVRMASALAGFASVPWSKISWLGEGHTLESDVAPQGYEGYVLSAHLYPDADSLTLPLQQDDPVNIYWVSPIFTSEREFAHSTPSGGLDLLAKMRQRQINHIFTPREPVI</sequence>